<feature type="region of interest" description="Disordered" evidence="3">
    <location>
        <begin position="1"/>
        <end position="22"/>
    </location>
</feature>
<comment type="similarity">
    <text evidence="1 2">Belongs to the UPF0250 family.</text>
</comment>
<gene>
    <name evidence="4" type="ORF">Thi970DRAFT_03327</name>
</gene>
<dbReference type="EMBL" id="JH603170">
    <property type="protein sequence ID" value="EIC19733.1"/>
    <property type="molecule type" value="Genomic_DNA"/>
</dbReference>
<dbReference type="AlphaFoldDB" id="H8Z6U8"/>
<protein>
    <recommendedName>
        <fullName evidence="2">UPF0250 protein Thi970DRAFT_03327</fullName>
    </recommendedName>
</protein>
<dbReference type="eggNOG" id="COG2921">
    <property type="taxonomic scope" value="Bacteria"/>
</dbReference>
<evidence type="ECO:0000256" key="2">
    <source>
        <dbReference type="HAMAP-Rule" id="MF_00659"/>
    </source>
</evidence>
<accession>H8Z6U8</accession>
<evidence type="ECO:0000313" key="4">
    <source>
        <dbReference type="EMBL" id="EIC19733.1"/>
    </source>
</evidence>
<proteinExistence type="inferred from homology"/>
<dbReference type="InterPro" id="IPR007454">
    <property type="entry name" value="UPF0250_YbeD-like"/>
</dbReference>
<dbReference type="SUPFAM" id="SSF117991">
    <property type="entry name" value="YbeD/HP0495-like"/>
    <property type="match status" value="1"/>
</dbReference>
<sequence>MTEAHGTVSVDPHASDAPESGETLLEFPSQFPIKAMGLAEQDIATLVLEILARHTDGVAPEQVRHRPSTNGKWLSVTVVFEAQSKAQLDAIYRELTAHEAIVYAL</sequence>
<evidence type="ECO:0000256" key="3">
    <source>
        <dbReference type="SAM" id="MobiDB-lite"/>
    </source>
</evidence>
<dbReference type="PANTHER" id="PTHR38036:SF1">
    <property type="entry name" value="UPF0250 PROTEIN YBED"/>
    <property type="match status" value="1"/>
</dbReference>
<evidence type="ECO:0000256" key="1">
    <source>
        <dbReference type="ARBA" id="ARBA00008460"/>
    </source>
</evidence>
<dbReference type="Pfam" id="PF04359">
    <property type="entry name" value="DUF493"/>
    <property type="match status" value="1"/>
</dbReference>
<name>H8Z6U8_9GAMM</name>
<dbReference type="PANTHER" id="PTHR38036">
    <property type="entry name" value="UPF0250 PROTEIN YBED"/>
    <property type="match status" value="1"/>
</dbReference>
<dbReference type="STRING" id="631362.Thi970DRAFT_03327"/>
<dbReference type="RefSeq" id="WP_009150136.1">
    <property type="nucleotide sequence ID" value="NZ_CP121471.1"/>
</dbReference>
<keyword evidence="5" id="KW-1185">Reference proteome</keyword>
<organism evidence="4 5">
    <name type="scientific">Thiorhodovibrio frisius</name>
    <dbReference type="NCBI Taxonomy" id="631362"/>
    <lineage>
        <taxon>Bacteria</taxon>
        <taxon>Pseudomonadati</taxon>
        <taxon>Pseudomonadota</taxon>
        <taxon>Gammaproteobacteria</taxon>
        <taxon>Chromatiales</taxon>
        <taxon>Chromatiaceae</taxon>
        <taxon>Thiorhodovibrio</taxon>
    </lineage>
</organism>
<reference evidence="5" key="1">
    <citation type="submission" date="2011-06" db="EMBL/GenBank/DDBJ databases">
        <authorList>
            <consortium name="US DOE Joint Genome Institute (JGI-PGF)"/>
            <person name="Lucas S."/>
            <person name="Han J."/>
            <person name="Lapidus A."/>
            <person name="Cheng J.-F."/>
            <person name="Goodwin L."/>
            <person name="Pitluck S."/>
            <person name="Peters L."/>
            <person name="Land M.L."/>
            <person name="Hauser L."/>
            <person name="Vogl K."/>
            <person name="Liu Z."/>
            <person name="Overmann J."/>
            <person name="Frigaard N.-U."/>
            <person name="Bryant D.A."/>
            <person name="Woyke T.J."/>
        </authorList>
    </citation>
    <scope>NUCLEOTIDE SEQUENCE [LARGE SCALE GENOMIC DNA]</scope>
    <source>
        <strain evidence="5">970</strain>
    </source>
</reference>
<evidence type="ECO:0000313" key="5">
    <source>
        <dbReference type="Proteomes" id="UP000002964"/>
    </source>
</evidence>
<dbReference type="HAMAP" id="MF_00659">
    <property type="entry name" value="UPF0250"/>
    <property type="match status" value="1"/>
</dbReference>
<dbReference type="HOGENOM" id="CLU_161438_1_2_6"/>
<reference evidence="4 5" key="2">
    <citation type="submission" date="2011-11" db="EMBL/GenBank/DDBJ databases">
        <authorList>
            <consortium name="US DOE Joint Genome Institute"/>
            <person name="Lucas S."/>
            <person name="Han J."/>
            <person name="Lapidus A."/>
            <person name="Cheng J.-F."/>
            <person name="Goodwin L."/>
            <person name="Pitluck S."/>
            <person name="Peters L."/>
            <person name="Ovchinnikova G."/>
            <person name="Zhang X."/>
            <person name="Detter J.C."/>
            <person name="Han C."/>
            <person name="Tapia R."/>
            <person name="Land M."/>
            <person name="Hauser L."/>
            <person name="Kyrpides N."/>
            <person name="Ivanova N."/>
            <person name="Pagani I."/>
            <person name="Vogl K."/>
            <person name="Liu Z."/>
            <person name="Overmann J."/>
            <person name="Frigaard N.-U."/>
            <person name="Bryant D."/>
            <person name="Woyke T."/>
        </authorList>
    </citation>
    <scope>NUCLEOTIDE SEQUENCE [LARGE SCALE GENOMIC DNA]</scope>
    <source>
        <strain evidence="4 5">970</strain>
    </source>
</reference>
<dbReference type="InterPro" id="IPR027471">
    <property type="entry name" value="YbeD-like_sf"/>
</dbReference>
<dbReference type="OrthoDB" id="9793424at2"/>
<dbReference type="Gene3D" id="3.30.70.260">
    <property type="match status" value="1"/>
</dbReference>
<dbReference type="Proteomes" id="UP000002964">
    <property type="component" value="Unassembled WGS sequence"/>
</dbReference>